<dbReference type="AlphaFoldDB" id="A0A916RTR1"/>
<sequence length="51" mass="6136">MVEREFIKNMMKKIIEDTEKNKNRSSDEIIQTIIEELTHQKATNQTNRMIN</sequence>
<proteinExistence type="predicted"/>
<keyword evidence="2" id="KW-1185">Reference proteome</keyword>
<dbReference type="Proteomes" id="UP000613512">
    <property type="component" value="Unassembled WGS sequence"/>
</dbReference>
<evidence type="ECO:0000313" key="2">
    <source>
        <dbReference type="Proteomes" id="UP000613512"/>
    </source>
</evidence>
<dbReference type="RefSeq" id="WP_188383458.1">
    <property type="nucleotide sequence ID" value="NZ_BMEY01000003.1"/>
</dbReference>
<evidence type="ECO:0000313" key="1">
    <source>
        <dbReference type="EMBL" id="GGA67094.1"/>
    </source>
</evidence>
<dbReference type="EMBL" id="BMEY01000003">
    <property type="protein sequence ID" value="GGA67094.1"/>
    <property type="molecule type" value="Genomic_DNA"/>
</dbReference>
<name>A0A916RTR1_9BACI</name>
<organism evidence="1 2">
    <name type="scientific">Ornithinibacillus halotolerans</name>
    <dbReference type="NCBI Taxonomy" id="1274357"/>
    <lineage>
        <taxon>Bacteria</taxon>
        <taxon>Bacillati</taxon>
        <taxon>Bacillota</taxon>
        <taxon>Bacilli</taxon>
        <taxon>Bacillales</taxon>
        <taxon>Bacillaceae</taxon>
        <taxon>Ornithinibacillus</taxon>
    </lineage>
</organism>
<reference evidence="1" key="2">
    <citation type="submission" date="2020-09" db="EMBL/GenBank/DDBJ databases">
        <authorList>
            <person name="Sun Q."/>
            <person name="Zhou Y."/>
        </authorList>
    </citation>
    <scope>NUCLEOTIDE SEQUENCE</scope>
    <source>
        <strain evidence="1">CGMCC 1.12408</strain>
    </source>
</reference>
<comment type="caution">
    <text evidence="1">The sequence shown here is derived from an EMBL/GenBank/DDBJ whole genome shotgun (WGS) entry which is preliminary data.</text>
</comment>
<protein>
    <submittedName>
        <fullName evidence="1">Uncharacterized protein</fullName>
    </submittedName>
</protein>
<reference evidence="1" key="1">
    <citation type="journal article" date="2014" name="Int. J. Syst. Evol. Microbiol.">
        <title>Complete genome sequence of Corynebacterium casei LMG S-19264T (=DSM 44701T), isolated from a smear-ripened cheese.</title>
        <authorList>
            <consortium name="US DOE Joint Genome Institute (JGI-PGF)"/>
            <person name="Walter F."/>
            <person name="Albersmeier A."/>
            <person name="Kalinowski J."/>
            <person name="Ruckert C."/>
        </authorList>
    </citation>
    <scope>NUCLEOTIDE SEQUENCE</scope>
    <source>
        <strain evidence="1">CGMCC 1.12408</strain>
    </source>
</reference>
<accession>A0A916RTR1</accession>
<gene>
    <name evidence="1" type="ORF">GCM10008025_08650</name>
</gene>